<evidence type="ECO:0000256" key="1">
    <source>
        <dbReference type="ARBA" id="ARBA00004236"/>
    </source>
</evidence>
<evidence type="ECO:0000313" key="7">
    <source>
        <dbReference type="EMBL" id="USG65868.1"/>
    </source>
</evidence>
<keyword evidence="3 4" id="KW-0472">Membrane</keyword>
<dbReference type="Gene3D" id="1.10.3210.10">
    <property type="entry name" value="Hypothetical protein af1432"/>
    <property type="match status" value="1"/>
</dbReference>
<evidence type="ECO:0000256" key="3">
    <source>
        <dbReference type="ARBA" id="ARBA00023136"/>
    </source>
</evidence>
<proteinExistence type="predicted"/>
<dbReference type="RefSeq" id="WP_251872954.1">
    <property type="nucleotide sequence ID" value="NZ_CP098755.1"/>
</dbReference>
<evidence type="ECO:0000259" key="6">
    <source>
        <dbReference type="PROSITE" id="PS51832"/>
    </source>
</evidence>
<dbReference type="SUPFAM" id="SSF109604">
    <property type="entry name" value="HD-domain/PDEase-like"/>
    <property type="match status" value="1"/>
</dbReference>
<dbReference type="InterPro" id="IPR037522">
    <property type="entry name" value="HD_GYP_dom"/>
</dbReference>
<dbReference type="CDD" id="cd06225">
    <property type="entry name" value="HAMP"/>
    <property type="match status" value="1"/>
</dbReference>
<dbReference type="EMBL" id="CP098755">
    <property type="protein sequence ID" value="USG65868.1"/>
    <property type="molecule type" value="Genomic_DNA"/>
</dbReference>
<comment type="subcellular location">
    <subcellularLocation>
        <location evidence="1">Cell membrane</location>
    </subcellularLocation>
</comment>
<accession>A0ABY4WFQ7</accession>
<gene>
    <name evidence="7" type="ORF">NDK47_00480</name>
</gene>
<dbReference type="PANTHER" id="PTHR43155:SF2">
    <property type="entry name" value="CYCLIC DI-GMP PHOSPHODIESTERASE PA4108"/>
    <property type="match status" value="1"/>
</dbReference>
<feature type="domain" description="HD-GYP" evidence="6">
    <location>
        <begin position="270"/>
        <end position="468"/>
    </location>
</feature>
<dbReference type="PANTHER" id="PTHR43155">
    <property type="entry name" value="CYCLIC DI-GMP PHOSPHODIESTERASE PA4108-RELATED"/>
    <property type="match status" value="1"/>
</dbReference>
<evidence type="ECO:0000259" key="5">
    <source>
        <dbReference type="PROSITE" id="PS50885"/>
    </source>
</evidence>
<keyword evidence="2" id="KW-1003">Cell membrane</keyword>
<keyword evidence="4" id="KW-0812">Transmembrane</keyword>
<dbReference type="PROSITE" id="PS51832">
    <property type="entry name" value="HD_GYP"/>
    <property type="match status" value="1"/>
</dbReference>
<dbReference type="InterPro" id="IPR003660">
    <property type="entry name" value="HAMP_dom"/>
</dbReference>
<dbReference type="PROSITE" id="PS50885">
    <property type="entry name" value="HAMP"/>
    <property type="match status" value="1"/>
</dbReference>
<dbReference type="InterPro" id="IPR003607">
    <property type="entry name" value="HD/PDEase_dom"/>
</dbReference>
<feature type="domain" description="HAMP" evidence="5">
    <location>
        <begin position="212"/>
        <end position="264"/>
    </location>
</feature>
<dbReference type="SMART" id="SM00471">
    <property type="entry name" value="HDc"/>
    <property type="match status" value="1"/>
</dbReference>
<name>A0ABY4WFQ7_9BACL</name>
<protein>
    <submittedName>
        <fullName evidence="7">HD domain-containing protein</fullName>
    </submittedName>
</protein>
<reference evidence="7" key="1">
    <citation type="submission" date="2022-06" db="EMBL/GenBank/DDBJ databases">
        <title>Genome sequencing of Brevibacillus sp. BB3-R1.</title>
        <authorList>
            <person name="Heo J."/>
            <person name="Lee D."/>
            <person name="Won M."/>
            <person name="Han B.-H."/>
            <person name="Hong S.-B."/>
            <person name="Kwon S.-W."/>
        </authorList>
    </citation>
    <scope>NUCLEOTIDE SEQUENCE</scope>
    <source>
        <strain evidence="7">BB3-R1</strain>
    </source>
</reference>
<evidence type="ECO:0000313" key="8">
    <source>
        <dbReference type="Proteomes" id="UP001056500"/>
    </source>
</evidence>
<dbReference type="Pfam" id="PF00672">
    <property type="entry name" value="HAMP"/>
    <property type="match status" value="1"/>
</dbReference>
<sequence>MFTKVKDRIFAALLFLCLIPILLVSLINYKAAETALLGQYTANIREHLLHLDHQLSLYLKDSGVPENQDGGWLLARRLHQANGHSPGVLVSEWGADQVERWLQLGNQASPTTLFIFSPDNMLLSPDKASAQNTANLLTFVHNNQGKEVALYSDGKESMYLFHYRSPETGMTYVELLPESKINRDLSPLKRNLLVVTILVILFAAIVARKIAQWFDAPIRSLIEATEALQQGNFSIRVKKHRMAEIAQLEEKFNRMASQLQALIKRERDYMQTGLDQIVRSFYLAVEMKDPYTAGHSERVTEYALMIYDHMNTSEKVGFTRDDLRYAGLMHDIGKVAIPDRVLLKEGKLTNEEYELIKLHASIGANIVNQIISLSHVSPGVRHHHERWDGRGYPDRLSGTDIPLMGRILAVADTFDAMTSTRSYRNAMTLEAAHAEILRCSGTQFDPEIVRVFCEAFRSGACHLLLQQMDQRKGEVPMAAQS</sequence>
<evidence type="ECO:0000256" key="4">
    <source>
        <dbReference type="SAM" id="Phobius"/>
    </source>
</evidence>
<dbReference type="SUPFAM" id="SSF158472">
    <property type="entry name" value="HAMP domain-like"/>
    <property type="match status" value="1"/>
</dbReference>
<dbReference type="Proteomes" id="UP001056500">
    <property type="component" value="Chromosome"/>
</dbReference>
<keyword evidence="8" id="KW-1185">Reference proteome</keyword>
<dbReference type="Gene3D" id="6.10.340.10">
    <property type="match status" value="1"/>
</dbReference>
<dbReference type="Pfam" id="PF13487">
    <property type="entry name" value="HD_5"/>
    <property type="match status" value="1"/>
</dbReference>
<dbReference type="CDD" id="cd00077">
    <property type="entry name" value="HDc"/>
    <property type="match status" value="1"/>
</dbReference>
<keyword evidence="4" id="KW-1133">Transmembrane helix</keyword>
<feature type="transmembrane region" description="Helical" evidence="4">
    <location>
        <begin position="192"/>
        <end position="211"/>
    </location>
</feature>
<organism evidence="7 8">
    <name type="scientific">Brevibacillus ruminantium</name>
    <dbReference type="NCBI Taxonomy" id="2950604"/>
    <lineage>
        <taxon>Bacteria</taxon>
        <taxon>Bacillati</taxon>
        <taxon>Bacillota</taxon>
        <taxon>Bacilli</taxon>
        <taxon>Bacillales</taxon>
        <taxon>Paenibacillaceae</taxon>
        <taxon>Brevibacillus</taxon>
    </lineage>
</organism>
<evidence type="ECO:0000256" key="2">
    <source>
        <dbReference type="ARBA" id="ARBA00022475"/>
    </source>
</evidence>
<dbReference type="SMART" id="SM00304">
    <property type="entry name" value="HAMP"/>
    <property type="match status" value="1"/>
</dbReference>